<dbReference type="GO" id="GO:0032266">
    <property type="term" value="F:phosphatidylinositol-3-phosphate binding"/>
    <property type="evidence" value="ECO:0007669"/>
    <property type="project" value="TreeGrafter"/>
</dbReference>
<dbReference type="InterPro" id="IPR000306">
    <property type="entry name" value="Znf_FYVE"/>
</dbReference>
<dbReference type="InterPro" id="IPR013083">
    <property type="entry name" value="Znf_RING/FYVE/PHD"/>
</dbReference>
<dbReference type="SUPFAM" id="SSF57845">
    <property type="entry name" value="B-box zinc-binding domain"/>
    <property type="match status" value="1"/>
</dbReference>
<accession>A0AA39FIS3</accession>
<dbReference type="Pfam" id="PF22586">
    <property type="entry name" value="ANCHR-like_BBOX"/>
    <property type="match status" value="1"/>
</dbReference>
<evidence type="ECO:0000256" key="1">
    <source>
        <dbReference type="ARBA" id="ARBA00022723"/>
    </source>
</evidence>
<dbReference type="GO" id="GO:0030496">
    <property type="term" value="C:midbody"/>
    <property type="evidence" value="ECO:0007669"/>
    <property type="project" value="TreeGrafter"/>
</dbReference>
<name>A0AA39FIS3_9HYME</name>
<dbReference type="PROSITE" id="PS50178">
    <property type="entry name" value="ZF_FYVE"/>
    <property type="match status" value="1"/>
</dbReference>
<reference evidence="7" key="1">
    <citation type="journal article" date="2023" name="bioRxiv">
        <title>Scaffold-level genome assemblies of two parasitoid biocontrol wasps reveal the parthenogenesis mechanism and an associated novel virus.</title>
        <authorList>
            <person name="Inwood S."/>
            <person name="Skelly J."/>
            <person name="Guhlin J."/>
            <person name="Harrop T."/>
            <person name="Goldson S."/>
            <person name="Dearden P."/>
        </authorList>
    </citation>
    <scope>NUCLEOTIDE SEQUENCE</scope>
    <source>
        <strain evidence="7">Irish</strain>
        <tissue evidence="7">Whole body</tissue>
    </source>
</reference>
<dbReference type="AlphaFoldDB" id="A0AA39FIS3"/>
<dbReference type="GO" id="GO:0032154">
    <property type="term" value="C:cleavage furrow"/>
    <property type="evidence" value="ECO:0007669"/>
    <property type="project" value="TreeGrafter"/>
</dbReference>
<dbReference type="Pfam" id="PF01363">
    <property type="entry name" value="FYVE"/>
    <property type="match status" value="1"/>
</dbReference>
<keyword evidence="1" id="KW-0479">Metal-binding</keyword>
<feature type="compositionally biased region" description="Low complexity" evidence="5">
    <location>
        <begin position="57"/>
        <end position="70"/>
    </location>
</feature>
<dbReference type="GO" id="GO:0044878">
    <property type="term" value="P:mitotic cytokinesis checkpoint signaling"/>
    <property type="evidence" value="ECO:0007669"/>
    <property type="project" value="TreeGrafter"/>
</dbReference>
<keyword evidence="3" id="KW-0862">Zinc</keyword>
<dbReference type="CDD" id="cd00065">
    <property type="entry name" value="FYVE_like_SF"/>
    <property type="match status" value="1"/>
</dbReference>
<evidence type="ECO:0000256" key="3">
    <source>
        <dbReference type="ARBA" id="ARBA00022833"/>
    </source>
</evidence>
<reference evidence="7" key="2">
    <citation type="submission" date="2023-03" db="EMBL/GenBank/DDBJ databases">
        <authorList>
            <person name="Inwood S.N."/>
            <person name="Skelly J.G."/>
            <person name="Guhlin J."/>
            <person name="Harrop T.W.R."/>
            <person name="Goldson S.G."/>
            <person name="Dearden P.K."/>
        </authorList>
    </citation>
    <scope>NUCLEOTIDE SEQUENCE</scope>
    <source>
        <strain evidence="7">Irish</strain>
        <tissue evidence="7">Whole body</tissue>
    </source>
</reference>
<evidence type="ECO:0000313" key="8">
    <source>
        <dbReference type="Proteomes" id="UP001168990"/>
    </source>
</evidence>
<keyword evidence="8" id="KW-1185">Reference proteome</keyword>
<protein>
    <recommendedName>
        <fullName evidence="6">FYVE-type domain-containing protein</fullName>
    </recommendedName>
</protein>
<dbReference type="Gene3D" id="3.30.40.10">
    <property type="entry name" value="Zinc/RING finger domain, C3HC4 (zinc finger)"/>
    <property type="match status" value="1"/>
</dbReference>
<evidence type="ECO:0000256" key="5">
    <source>
        <dbReference type="SAM" id="MobiDB-lite"/>
    </source>
</evidence>
<dbReference type="GO" id="GO:0009838">
    <property type="term" value="P:abscission"/>
    <property type="evidence" value="ECO:0007669"/>
    <property type="project" value="TreeGrafter"/>
</dbReference>
<dbReference type="EMBL" id="JAQQBS010000004">
    <property type="protein sequence ID" value="KAK0170119.1"/>
    <property type="molecule type" value="Genomic_DNA"/>
</dbReference>
<evidence type="ECO:0000256" key="4">
    <source>
        <dbReference type="PROSITE-ProRule" id="PRU00091"/>
    </source>
</evidence>
<comment type="caution">
    <text evidence="7">The sequence shown here is derived from an EMBL/GenBank/DDBJ whole genome shotgun (WGS) entry which is preliminary data.</text>
</comment>
<dbReference type="SUPFAM" id="SSF57903">
    <property type="entry name" value="FYVE/PHD zinc finger"/>
    <property type="match status" value="1"/>
</dbReference>
<feature type="domain" description="FYVE-type" evidence="6">
    <location>
        <begin position="1"/>
        <end position="54"/>
    </location>
</feature>
<dbReference type="PANTHER" id="PTHR46603">
    <property type="entry name" value="ABSCISSION/NOCUT CHECKPOINT REGULATOR"/>
    <property type="match status" value="1"/>
</dbReference>
<gene>
    <name evidence="7" type="ORF">PV328_010720</name>
</gene>
<evidence type="ECO:0000259" key="6">
    <source>
        <dbReference type="PROSITE" id="PS50178"/>
    </source>
</evidence>
<dbReference type="Proteomes" id="UP001168990">
    <property type="component" value="Unassembled WGS sequence"/>
</dbReference>
<evidence type="ECO:0000313" key="7">
    <source>
        <dbReference type="EMBL" id="KAK0170119.1"/>
    </source>
</evidence>
<sequence>MSCNTCQSKFSFFTRENGCPNCGFSYCSKCLKYKCQLSDDTVKKVCGPCYNKLMSNSRNSSENPSTNESPLTETCNTPMAPVDIEHKINALDNPVKPPIVIYKQGRWDKFKAGLDPADQAIVDRLRKLKDEDKRPPPPTTEEIRRRLALLKDQDPDQVQPTEIRRVDRRSDQEKSEDLIRQYLETLELSSTNDSTGDIEERLNQLKGINPPMSSMTSDDDCDEEAVTKKIIEKAIAEAALEAKYDDEELEEMEIEASKENSDDDFSCVMCEQTKDLVQCTGCTGDLYCLICFEDNHDDFEMKKHKAVPFTERKRVPY</sequence>
<feature type="region of interest" description="Disordered" evidence="5">
    <location>
        <begin position="57"/>
        <end position="78"/>
    </location>
</feature>
<dbReference type="GO" id="GO:0005813">
    <property type="term" value="C:centrosome"/>
    <property type="evidence" value="ECO:0007669"/>
    <property type="project" value="TreeGrafter"/>
</dbReference>
<keyword evidence="2 4" id="KW-0863">Zinc-finger</keyword>
<organism evidence="7 8">
    <name type="scientific">Microctonus aethiopoides</name>
    <dbReference type="NCBI Taxonomy" id="144406"/>
    <lineage>
        <taxon>Eukaryota</taxon>
        <taxon>Metazoa</taxon>
        <taxon>Ecdysozoa</taxon>
        <taxon>Arthropoda</taxon>
        <taxon>Hexapoda</taxon>
        <taxon>Insecta</taxon>
        <taxon>Pterygota</taxon>
        <taxon>Neoptera</taxon>
        <taxon>Endopterygota</taxon>
        <taxon>Hymenoptera</taxon>
        <taxon>Apocrita</taxon>
        <taxon>Ichneumonoidea</taxon>
        <taxon>Braconidae</taxon>
        <taxon>Euphorinae</taxon>
        <taxon>Microctonus</taxon>
    </lineage>
</organism>
<evidence type="ECO:0000256" key="2">
    <source>
        <dbReference type="ARBA" id="ARBA00022771"/>
    </source>
</evidence>
<proteinExistence type="predicted"/>
<dbReference type="GO" id="GO:0008270">
    <property type="term" value="F:zinc ion binding"/>
    <property type="evidence" value="ECO:0007669"/>
    <property type="project" value="UniProtKB-KW"/>
</dbReference>
<dbReference type="InterPro" id="IPR011011">
    <property type="entry name" value="Znf_FYVE_PHD"/>
</dbReference>
<dbReference type="PANTHER" id="PTHR46603:SF1">
    <property type="entry name" value="ABSCISSION_NOCUT CHECKPOINT REGULATOR"/>
    <property type="match status" value="1"/>
</dbReference>
<dbReference type="InterPro" id="IPR017455">
    <property type="entry name" value="Znf_FYVE-rel"/>
</dbReference>